<organism evidence="2 3">
    <name type="scientific">Kineococcus radiotolerans</name>
    <dbReference type="NCBI Taxonomy" id="131568"/>
    <lineage>
        <taxon>Bacteria</taxon>
        <taxon>Bacillati</taxon>
        <taxon>Actinomycetota</taxon>
        <taxon>Actinomycetes</taxon>
        <taxon>Kineosporiales</taxon>
        <taxon>Kineosporiaceae</taxon>
        <taxon>Kineococcus</taxon>
    </lineage>
</organism>
<comment type="caution">
    <text evidence="2">The sequence shown here is derived from an EMBL/GenBank/DDBJ whole genome shotgun (WGS) entry which is preliminary data.</text>
</comment>
<dbReference type="Proteomes" id="UP000533269">
    <property type="component" value="Unassembled WGS sequence"/>
</dbReference>
<dbReference type="SMART" id="SM00267">
    <property type="entry name" value="GGDEF"/>
    <property type="match status" value="1"/>
</dbReference>
<dbReference type="InterPro" id="IPR043128">
    <property type="entry name" value="Rev_trsase/Diguanyl_cyclase"/>
</dbReference>
<dbReference type="InterPro" id="IPR000160">
    <property type="entry name" value="GGDEF_dom"/>
</dbReference>
<dbReference type="GO" id="GO:1902201">
    <property type="term" value="P:negative regulation of bacterial-type flagellum-dependent cell motility"/>
    <property type="evidence" value="ECO:0007669"/>
    <property type="project" value="TreeGrafter"/>
</dbReference>
<feature type="domain" description="GGDEF" evidence="1">
    <location>
        <begin position="379"/>
        <end position="517"/>
    </location>
</feature>
<dbReference type="Gene3D" id="1.25.40.10">
    <property type="entry name" value="Tetratricopeptide repeat domain"/>
    <property type="match status" value="1"/>
</dbReference>
<dbReference type="CDD" id="cd01949">
    <property type="entry name" value="GGDEF"/>
    <property type="match status" value="1"/>
</dbReference>
<evidence type="ECO:0000313" key="3">
    <source>
        <dbReference type="Proteomes" id="UP000533269"/>
    </source>
</evidence>
<dbReference type="AlphaFoldDB" id="A0A7W4XWL9"/>
<dbReference type="PANTHER" id="PTHR45138:SF9">
    <property type="entry name" value="DIGUANYLATE CYCLASE DGCM-RELATED"/>
    <property type="match status" value="1"/>
</dbReference>
<dbReference type="Pfam" id="PF00990">
    <property type="entry name" value="GGDEF"/>
    <property type="match status" value="1"/>
</dbReference>
<dbReference type="GO" id="GO:0052621">
    <property type="term" value="F:diguanylate cyclase activity"/>
    <property type="evidence" value="ECO:0007669"/>
    <property type="project" value="TreeGrafter"/>
</dbReference>
<dbReference type="SUPFAM" id="SSF55073">
    <property type="entry name" value="Nucleotide cyclase"/>
    <property type="match status" value="1"/>
</dbReference>
<dbReference type="SUPFAM" id="SSF48452">
    <property type="entry name" value="TPR-like"/>
    <property type="match status" value="1"/>
</dbReference>
<dbReference type="RefSeq" id="WP_183391188.1">
    <property type="nucleotide sequence ID" value="NZ_JACHVY010000001.1"/>
</dbReference>
<evidence type="ECO:0000313" key="2">
    <source>
        <dbReference type="EMBL" id="MBB2901201.1"/>
    </source>
</evidence>
<name>A0A7W4XWL9_KINRA</name>
<reference evidence="2 3" key="2">
    <citation type="submission" date="2020-08" db="EMBL/GenBank/DDBJ databases">
        <authorList>
            <person name="Partida-Martinez L."/>
            <person name="Huntemann M."/>
            <person name="Clum A."/>
            <person name="Wang J."/>
            <person name="Palaniappan K."/>
            <person name="Ritter S."/>
            <person name="Chen I.-M."/>
            <person name="Stamatis D."/>
            <person name="Reddy T."/>
            <person name="O'Malley R."/>
            <person name="Daum C."/>
            <person name="Shapiro N."/>
            <person name="Ivanova N."/>
            <person name="Kyrpides N."/>
            <person name="Woyke T."/>
        </authorList>
    </citation>
    <scope>NUCLEOTIDE SEQUENCE [LARGE SCALE GENOMIC DNA]</scope>
    <source>
        <strain evidence="2 3">AS2.23</strain>
    </source>
</reference>
<dbReference type="Gene3D" id="3.30.70.270">
    <property type="match status" value="1"/>
</dbReference>
<dbReference type="GO" id="GO:0005886">
    <property type="term" value="C:plasma membrane"/>
    <property type="evidence" value="ECO:0007669"/>
    <property type="project" value="TreeGrafter"/>
</dbReference>
<dbReference type="InterPro" id="IPR011990">
    <property type="entry name" value="TPR-like_helical_dom_sf"/>
</dbReference>
<dbReference type="PANTHER" id="PTHR45138">
    <property type="entry name" value="REGULATORY COMPONENTS OF SENSORY TRANSDUCTION SYSTEM"/>
    <property type="match status" value="1"/>
</dbReference>
<protein>
    <submittedName>
        <fullName evidence="2">Diguanylate cyclase (GGDEF)-like protein</fullName>
    </submittedName>
</protein>
<dbReference type="NCBIfam" id="TIGR00254">
    <property type="entry name" value="GGDEF"/>
    <property type="match status" value="1"/>
</dbReference>
<evidence type="ECO:0000259" key="1">
    <source>
        <dbReference type="PROSITE" id="PS50887"/>
    </source>
</evidence>
<dbReference type="InterPro" id="IPR050469">
    <property type="entry name" value="Diguanylate_Cyclase"/>
</dbReference>
<reference evidence="2 3" key="1">
    <citation type="submission" date="2020-08" db="EMBL/GenBank/DDBJ databases">
        <title>The Agave Microbiome: Exploring the role of microbial communities in plant adaptations to desert environments.</title>
        <authorList>
            <person name="Partida-Martinez L.P."/>
        </authorList>
    </citation>
    <scope>NUCLEOTIDE SEQUENCE [LARGE SCALE GENOMIC DNA]</scope>
    <source>
        <strain evidence="2 3">AS2.23</strain>
    </source>
</reference>
<accession>A0A7W4XWL9</accession>
<dbReference type="GO" id="GO:0043709">
    <property type="term" value="P:cell adhesion involved in single-species biofilm formation"/>
    <property type="evidence" value="ECO:0007669"/>
    <property type="project" value="TreeGrafter"/>
</dbReference>
<dbReference type="PROSITE" id="PS50887">
    <property type="entry name" value="GGDEF"/>
    <property type="match status" value="1"/>
</dbReference>
<dbReference type="EMBL" id="JACHVY010000001">
    <property type="protein sequence ID" value="MBB2901201.1"/>
    <property type="molecule type" value="Genomic_DNA"/>
</dbReference>
<proteinExistence type="predicted"/>
<dbReference type="InterPro" id="IPR029787">
    <property type="entry name" value="Nucleotide_cyclase"/>
</dbReference>
<sequence>MTTGPATSPASLVDRVRALERARGLGLLGQAGTARDLERAADAAGDAVAAARAALVRADVAGARGDAETAGALVQDAVRVALGSGDAELLARTHFQRSQLHRRAGDVDGARWHALRAVELLPVEAPGWLRAEHLLMLSVVLDRAFGSYDAVLEEVLALAAAEGDVALELCALNNAAWEWAEAGRLEEAVRLARRMRRLAATSGARLRRADLDTIATVELHDGRPEEAWATITEALRPDCPDVDVDQEPVARLTAFRVLMDLGRPAEALEQLRAARAAGVERRLPGVLAAVEEAEATHRAGVGDWEGAYRAHVRFHAEHVRLQARQDAARALLAQAQFDASTARRDRDRFRTLALTDSLTGLPNRRAVEEHVHRVLAEPGPVALAVVDLDHFKRINDERSHDAGDAVLRELGTLLQRYVAAAPGVVCARLGGEEFVVVWEGWAPEAVGVSAEALRAGVEGHDWSARSGGLPVTVSIGFTATTGTTGPAPTWSSLLVDADARLYEAKRGGRNRVAGVCGAPGR</sequence>
<gene>
    <name evidence="2" type="ORF">FHR75_001989</name>
</gene>